<dbReference type="PANTHER" id="PTHR42264">
    <property type="entry name" value="EPHRIN_REC_LIKE DOMAIN-CONTAINING PROTEIN"/>
    <property type="match status" value="1"/>
</dbReference>
<evidence type="ECO:0000256" key="2">
    <source>
        <dbReference type="SAM" id="MobiDB-lite"/>
    </source>
</evidence>
<dbReference type="InterPro" id="IPR049522">
    <property type="entry name" value="ART-PolyVal_dom"/>
</dbReference>
<evidence type="ECO:0000313" key="4">
    <source>
        <dbReference type="EMBL" id="XCO00555.1"/>
    </source>
</evidence>
<feature type="compositionally biased region" description="Basic and acidic residues" evidence="2">
    <location>
        <begin position="2297"/>
        <end position="2313"/>
    </location>
</feature>
<organism evidence="4">
    <name type="scientific">Geladintestivirus 2</name>
    <dbReference type="NCBI Taxonomy" id="3233134"/>
    <lineage>
        <taxon>Viruses</taxon>
        <taxon>Duplodnaviria</taxon>
        <taxon>Heunggongvirae</taxon>
        <taxon>Uroviricota</taxon>
        <taxon>Caudoviricetes</taxon>
        <taxon>Crassvirales</taxon>
    </lineage>
</organism>
<proteinExistence type="predicted"/>
<feature type="compositionally biased region" description="Polar residues" evidence="2">
    <location>
        <begin position="1215"/>
        <end position="1224"/>
    </location>
</feature>
<accession>A0AAU8MKD2</accession>
<feature type="region of interest" description="Disordered" evidence="2">
    <location>
        <begin position="2231"/>
        <end position="2313"/>
    </location>
</feature>
<feature type="region of interest" description="Disordered" evidence="2">
    <location>
        <begin position="568"/>
        <end position="587"/>
    </location>
</feature>
<keyword evidence="1" id="KW-0175">Coiled coil</keyword>
<feature type="domain" description="ART-PolyVal-like" evidence="3">
    <location>
        <begin position="2405"/>
        <end position="2533"/>
    </location>
</feature>
<feature type="region of interest" description="Disordered" evidence="2">
    <location>
        <begin position="1195"/>
        <end position="1224"/>
    </location>
</feature>
<protein>
    <submittedName>
        <fullName evidence="4">ADP-ribosyltransferase in polyvalent protein</fullName>
    </submittedName>
</protein>
<dbReference type="EMBL" id="PP965500">
    <property type="protein sequence ID" value="XCO00555.1"/>
    <property type="molecule type" value="Genomic_DNA"/>
</dbReference>
<evidence type="ECO:0000256" key="1">
    <source>
        <dbReference type="SAM" id="Coils"/>
    </source>
</evidence>
<evidence type="ECO:0000259" key="3">
    <source>
        <dbReference type="Pfam" id="PF18760"/>
    </source>
</evidence>
<feature type="compositionally biased region" description="Polar residues" evidence="2">
    <location>
        <begin position="1073"/>
        <end position="1100"/>
    </location>
</feature>
<sequence>MGLFDDINNNNKQNASSTLGLAFGGSYGETVNSKLSTAEITADAIRTQEDPVINLAQKDAREGWSVDSKIANSYSKFGLNYNPWENLDKRRAELQSNWDKFGNAVAQTIVSEIGLGTVTAVTDLYDAIAQHIFGVGDGDYQSEATKYLEGLQDTFRNEVAPIYTDPETNITNGGLLDAGWWASNIPSIASSLTLMLPGWGAMTALKAAKVGKAIGFTRKALSGANKLNKLRKAEKAGKILTEGEKLALKEPMSGFANFANKATTINTANVIGESAIQGLLSRTMENYQEARQVYNDMYDQISDRFAYMNKDDYQQILNDNAELLDNNPDVDKTDRDAVARLISKESADRTYKMDFSNTLFDVVQIYSLKNVSKLGKNIATTTPIRKELRLAKRYGTMSDVEVATKEAARSFSQKVKDFASDHAGAFRIWGSEASEGIEEVVNYIAQQEGMHYGNVMMNLEDDNSFNERFKSYLHSPELYESAFWGVLGGVVFQSAGSKINRVQNAIIKKSKETNDAKKLNTEKTEETNNTSWREAFETPENKRRIEQIQKAKSEAELLYERLKMIEDKDNPRNPFEQSSKNPAEKAPIVSDTERIALRQQAIDEFLSGVALRSIDVGNFDLMKDLLRNGAIRKEFEDRGIINKGESIENLIAVMDDTAKKYDDNLAKVTGMSSMYSDTPFEYFQILARDNTQIELEIDRLNKQIAAYEASAENNQRLFGSNLDEAIDYKGASKLVVASQRLGFLRASKKRILNDEQLAASIDGQVQIKAIDEEIKTINNMVMSDTYISSEGSSLNDKRARLMWVTGVSQRWAMDSNGNLSSIDTDEYLDFLNALSTKDKKTINKTMSNLSGTNFELTDEAIVKLFGNNEEDSGSYFVLGSDINTAFDVKKGLESKASALNDDYTNIAALELLRLKKQNALYDTTGKIDIGINRLHNTMNAARNKAINKSIDTISEIAKKYDINKLQDYIFSNRTYDELSNADKAKLDDALIVLNLTSSSNDILRQNIEMMFSLGVISKRQVQSEQEESNSDTSTADEQNKDTVIADDVTSDKNKKENSTIIQNSNTDTKEQSETSTSKQETNLITQNKTDQQQITNQSSQKVIPTISIDGDIKLIPVSENDGFTQTVDANGNVIINLEKNSNPNQSVYRKTALFDGFNPANTSKPVLVAPLILHKDDKGNYQIVQKGQFGYEETAVPHNPSTGDVDKQVDRNKTKSNNDNINSDTTIKDETLVINQEGSSTKDTAVTDNENVVLAKQDIQLERDLEKQFIIQREAIALFSQRDKSKDKTDIENSINEVKDKLQEKYKDDPNRDAIYGYIERAVNIIRARAERKGLVSSAANVLSSSITEMPNGKYNFSEEYKTAVRKMAIEFAKSCGAREINGKYYINLESLLRQVNRGFNDNGISDLLYAGLNAYFKTEEAKKDFVLTDDNTDSAKFTSDVKKSVEERINEQLVPVSRGQRVAIDRLFENPSKEFLKAFDSIEEGDKLDFKLENGDISLIKNGVTIGTLPRPIVDSVTGSFYKYNRGWKTDVNAKDGQVVSKLKEVFLDILNETNDVHKDINDAIAELNWGKLSEKERQDKIDFIYEKLTKDLDLVSKGFISASAEEEDVVEHIANLWKFFQKASTKEDIATYINRWFNLLHDTYSTINSLDNKIKTGSNVEFTVTKITDGELIRNTSSTENTRETYDAYTQSNDAISNIDNVDIGVVNRDGHLMTTNGIFSAEHSNSLSFTGKTGKALMTIKTKSGIPQVVTAIPIIFNDTKVTGDAKKTINAIVTEINDRIDNSKYTDLRYFVKSLLCKDASVNNTPLLFGVGYKNNILSDGTEAFTIGNKNGIAINIIESNGGFTFKYKIDANSKEWKQSDDINVLKSLFSNLLSTSQFNIDFNYLLIDKQGYKPSGFVRNENNKIVIRIPSIKGNDFVKEYDSYKELMVKGGFLRVNTHQENGSNFRRKGVNQAANQVLQVSINERVTSTPVGKLSDNNTNQVSKMENAIRNTPKNNVKIITDSLVNDGIFTNEEIEEINKLHILPETIVFNENLNTLSSDGEYLGDNARFLTTSKTIEIGKRWMDMFNEEGAFANTNGAAKREAFRKLIHEQLHYKLNERGRKEYLDKIESIYNEFVDAVNKNIGDINDSNRDIIEACMFANSSKNIALEEFLVESLTNATLAKYLNSVDVDFKSDKKLSNNLWQKIMKLLSKIFDWGITKGSLYEKELYALQKGIGNITKISKVGKEKNKKTEDNIKPNDKDTTGTLRFEEEQEKQNKNKDKTEDKTENKEQDNNQDLIDNDEFANEINNKNKKDNTSAEDKKKTNENIVEEEDFTFDDFDVFKSSVTEIRSDIKQEHIEEMESIKKKAIADGTFMKATNGKPTKLNEQQWLQVRTKAFKDWFGDWENNPSEASKVVDENGEPLVVYHHTDNKDLTVFSSDFDNYFSRYNKGTKSAIFFTTNRDKIPNRKYTIPVFLNLKTPFIYSGTKESMHKQGTTYTSLVNKAETQKGAIFTGLDDNKLENQTVLVAYNSNQIKSATGNNGDFSLEYNNIYKSAITETPVRHPSVSTFVETLPIDAQSKIIKELNNAELESKCF</sequence>
<reference evidence="4" key="1">
    <citation type="submission" date="2024-06" db="EMBL/GenBank/DDBJ databases">
        <title>Intestivirid acquisition increases across infancy in a wild primate population.</title>
        <authorList>
            <person name="Schneider-Creas I.A."/>
            <person name="Moya I.L."/>
            <person name="Chiou K.L."/>
            <person name="Baniel A."/>
            <person name="Azanaw Haile A."/>
            <person name="Kebede F."/>
            <person name="Abebe B."/>
            <person name="Snyder-Mackler N."/>
            <person name="Varsani A."/>
        </authorList>
    </citation>
    <scope>NUCLEOTIDE SEQUENCE</scope>
    <source>
        <strain evidence="4">Int_RNL_2018_0288_CRY</strain>
    </source>
</reference>
<dbReference type="PANTHER" id="PTHR42264:SF6">
    <property type="entry name" value="TRANSMEMBRANE PROTEIN"/>
    <property type="match status" value="1"/>
</dbReference>
<feature type="region of interest" description="Disordered" evidence="2">
    <location>
        <begin position="1022"/>
        <end position="1100"/>
    </location>
</feature>
<feature type="compositionally biased region" description="Basic and acidic residues" evidence="2">
    <location>
        <begin position="1204"/>
        <end position="1213"/>
    </location>
</feature>
<feature type="coiled-coil region" evidence="1">
    <location>
        <begin position="683"/>
        <end position="717"/>
    </location>
</feature>
<dbReference type="Pfam" id="PF18760">
    <property type="entry name" value="ART-PolyVal"/>
    <property type="match status" value="1"/>
</dbReference>
<feature type="compositionally biased region" description="Basic and acidic residues" evidence="2">
    <location>
        <begin position="2231"/>
        <end position="2280"/>
    </location>
</feature>
<name>A0AAU8MKD2_9CAUD</name>